<dbReference type="FunFam" id="3.30.1490.20:FF:000001">
    <property type="entry name" value="Carbamoyl-phosphate synthase large chain"/>
    <property type="match status" value="1"/>
</dbReference>
<dbReference type="EC" id="6.3.4.16" evidence="17"/>
<comment type="caution">
    <text evidence="20">The sequence shown here is derived from an EMBL/GenBank/DDBJ whole genome shotgun (WGS) entry which is preliminary data.</text>
</comment>
<dbReference type="Gene3D" id="3.30.470.20">
    <property type="entry name" value="ATP-grasp fold, B domain"/>
    <property type="match status" value="2"/>
</dbReference>
<dbReference type="NCBIfam" id="NF009455">
    <property type="entry name" value="PRK12815.1"/>
    <property type="match status" value="1"/>
</dbReference>
<dbReference type="UniPathway" id="UPA00068">
    <property type="reaction ID" value="UER00171"/>
</dbReference>
<feature type="binding site" evidence="17">
    <location>
        <position position="779"/>
    </location>
    <ligand>
        <name>ATP</name>
        <dbReference type="ChEBI" id="CHEBI:30616"/>
        <label>2</label>
    </ligand>
</feature>
<comment type="similarity">
    <text evidence="3 17">Belongs to the CarB family.</text>
</comment>
<dbReference type="Proteomes" id="UP000463470">
    <property type="component" value="Unassembled WGS sequence"/>
</dbReference>
<evidence type="ECO:0000256" key="1">
    <source>
        <dbReference type="ARBA" id="ARBA00001936"/>
    </source>
</evidence>
<dbReference type="PRINTS" id="PR00098">
    <property type="entry name" value="CPSASE"/>
</dbReference>
<feature type="binding site" evidence="17">
    <location>
        <position position="284"/>
    </location>
    <ligand>
        <name>ATP</name>
        <dbReference type="ChEBI" id="CHEBI:30616"/>
        <label>1</label>
    </ligand>
</feature>
<dbReference type="GO" id="GO:0046872">
    <property type="term" value="F:metal ion binding"/>
    <property type="evidence" value="ECO:0007669"/>
    <property type="project" value="UniProtKB-KW"/>
</dbReference>
<feature type="binding site" evidence="17">
    <location>
        <position position="300"/>
    </location>
    <ligand>
        <name>Mn(2+)</name>
        <dbReference type="ChEBI" id="CHEBI:29035"/>
        <label>2</label>
    </ligand>
</feature>
<feature type="binding site" evidence="17">
    <location>
        <position position="833"/>
    </location>
    <ligand>
        <name>Mn(2+)</name>
        <dbReference type="ChEBI" id="CHEBI:29035"/>
        <label>4</label>
    </ligand>
</feature>
<dbReference type="Gene3D" id="3.40.50.1380">
    <property type="entry name" value="Methylglyoxal synthase-like domain"/>
    <property type="match status" value="1"/>
</dbReference>
<dbReference type="PROSITE" id="PS00866">
    <property type="entry name" value="CPSASE_1"/>
    <property type="match status" value="1"/>
</dbReference>
<feature type="binding site" evidence="17">
    <location>
        <position position="176"/>
    </location>
    <ligand>
        <name>ATP</name>
        <dbReference type="ChEBI" id="CHEBI:30616"/>
        <label>1</label>
    </ligand>
</feature>
<dbReference type="InterPro" id="IPR011761">
    <property type="entry name" value="ATP-grasp"/>
</dbReference>
<dbReference type="HAMAP" id="MF_01210_A">
    <property type="entry name" value="CPSase_L_chain_A"/>
    <property type="match status" value="1"/>
</dbReference>
<gene>
    <name evidence="17 20" type="primary">carB</name>
    <name evidence="20" type="ORF">GTO91_13090</name>
</gene>
<evidence type="ECO:0000256" key="2">
    <source>
        <dbReference type="ARBA" id="ARBA00005077"/>
    </source>
</evidence>
<feature type="binding site" evidence="17">
    <location>
        <position position="833"/>
    </location>
    <ligand>
        <name>Mn(2+)</name>
        <dbReference type="ChEBI" id="CHEBI:29035"/>
        <label>3</label>
    </ligand>
</feature>
<dbReference type="InterPro" id="IPR011607">
    <property type="entry name" value="MGS-like_dom"/>
</dbReference>
<evidence type="ECO:0000256" key="12">
    <source>
        <dbReference type="ARBA" id="ARBA00022975"/>
    </source>
</evidence>
<evidence type="ECO:0000256" key="11">
    <source>
        <dbReference type="ARBA" id="ARBA00022842"/>
    </source>
</evidence>
<feature type="binding site" evidence="17">
    <location>
        <position position="284"/>
    </location>
    <ligand>
        <name>Mg(2+)</name>
        <dbReference type="ChEBI" id="CHEBI:18420"/>
        <label>1</label>
    </ligand>
</feature>
<evidence type="ECO:0000256" key="4">
    <source>
        <dbReference type="ARBA" id="ARBA00022571"/>
    </source>
</evidence>
<dbReference type="GO" id="GO:0005524">
    <property type="term" value="F:ATP binding"/>
    <property type="evidence" value="ECO:0007669"/>
    <property type="project" value="UniProtKB-UniRule"/>
</dbReference>
<feature type="binding site" evidence="17">
    <location>
        <position position="208"/>
    </location>
    <ligand>
        <name>ATP</name>
        <dbReference type="ChEBI" id="CHEBI:30616"/>
        <label>1</label>
    </ligand>
</feature>
<accession>A0A845L276</accession>
<dbReference type="InterPro" id="IPR033937">
    <property type="entry name" value="MGS_CPS_CarB"/>
</dbReference>
<dbReference type="InterPro" id="IPR058047">
    <property type="entry name" value="CPSase_preATP-grasp"/>
</dbReference>
<keyword evidence="7" id="KW-0479">Metal-binding</keyword>
<dbReference type="SUPFAM" id="SSF48108">
    <property type="entry name" value="Carbamoyl phosphate synthetase, large subunit connection domain"/>
    <property type="match status" value="1"/>
</dbReference>
<feature type="domain" description="ATP-grasp" evidence="18">
    <location>
        <begin position="133"/>
        <end position="327"/>
    </location>
</feature>
<comment type="subunit">
    <text evidence="17">Composed of two chains; the small (or glutamine) chain promotes the hydrolysis of glutamine to ammonia, which is used by the large (or ammonia) chain to synthesize carbamoyl phosphate. Tetramer of heterodimers (alpha,beta)4.</text>
</comment>
<keyword evidence="13" id="KW-0464">Manganese</keyword>
<feature type="binding site" evidence="17">
    <location>
        <position position="298"/>
    </location>
    <ligand>
        <name>Mg(2+)</name>
        <dbReference type="ChEBI" id="CHEBI:18420"/>
        <label>2</label>
    </ligand>
</feature>
<feature type="binding site" evidence="17">
    <location>
        <position position="242"/>
    </location>
    <ligand>
        <name>ATP</name>
        <dbReference type="ChEBI" id="CHEBI:30616"/>
        <label>1</label>
    </ligand>
</feature>
<keyword evidence="10 17" id="KW-0067">ATP-binding</keyword>
<comment type="domain">
    <text evidence="17">The large subunit is composed of 2 ATP-grasp domains that are involved in binding the 2 ATP molecules needed for carbamoyl phosphate synthesis. The N-terminal ATP-grasp domain (referred to as the carboxyphosphate synthetic component) catalyzes the ATP-dependent phosphorylation of hydrogencarbonate to carboxyphosphate and the subsequent nucleophilic attack by ammonia to form a carbamate intermediate. The C-terminal ATP-grasp domain (referred to as the carbamoyl phosphate synthetic component) then catalyzes the phosphorylation of carbamate with the second ATP to form the end product carbamoyl phosphate. The reactive and unstable enzyme intermediates are sequentially channeled from one active site to the next through the interior of the protein over a distance of at least 96 A.</text>
</comment>
<evidence type="ECO:0000313" key="20">
    <source>
        <dbReference type="EMBL" id="MZP30647.1"/>
    </source>
</evidence>
<feature type="region of interest" description="Allosteric domain" evidence="17">
    <location>
        <begin position="931"/>
        <end position="1084"/>
    </location>
</feature>
<evidence type="ECO:0000256" key="9">
    <source>
        <dbReference type="ARBA" id="ARBA00022741"/>
    </source>
</evidence>
<dbReference type="SMART" id="SM01096">
    <property type="entry name" value="CPSase_L_D3"/>
    <property type="match status" value="1"/>
</dbReference>
<dbReference type="EMBL" id="WXEY01000016">
    <property type="protein sequence ID" value="MZP30647.1"/>
    <property type="molecule type" value="Genomic_DNA"/>
</dbReference>
<dbReference type="FunFam" id="3.30.470.20:FF:000026">
    <property type="entry name" value="Carbamoyl-phosphate synthase large chain"/>
    <property type="match status" value="1"/>
</dbReference>
<comment type="function">
    <text evidence="16">Small subunit of the glutamine-dependent carbamoyl phosphate synthetase (CPSase). CPSase catalyzes the formation of carbamoyl phosphate from the ammonia moiety of glutamine, carbonate, and phosphate donated by ATP, constituting the first step of the biosynthetic pathway leading to pyrimidine nucleotides. The large subunit (synthetase) binds the substrates ammonia (free or transferred from glutamine from the small subunit), hydrogencarbonate and ATP and carries out an ATP-coupled ligase reaction, activating hydrogencarbonate by forming carboxy phosphate which reacts with ammonia to form carbamoyl phosphate.</text>
</comment>
<feature type="binding site" evidence="17">
    <location>
        <position position="707"/>
    </location>
    <ligand>
        <name>ATP</name>
        <dbReference type="ChEBI" id="CHEBI:30616"/>
        <label>2</label>
    </ligand>
</feature>
<dbReference type="InterPro" id="IPR005483">
    <property type="entry name" value="CPSase_dom"/>
</dbReference>
<dbReference type="FunFam" id="1.10.1030.10:FF:000002">
    <property type="entry name" value="Carbamoyl-phosphate synthase large chain"/>
    <property type="match status" value="1"/>
</dbReference>
<reference evidence="20 21" key="1">
    <citation type="submission" date="2020-01" db="EMBL/GenBank/DDBJ databases">
        <title>Whole-genome sequence of Heliobacterium undosum DSM 13378.</title>
        <authorList>
            <person name="Kyndt J.A."/>
            <person name="Meyer T.E."/>
        </authorList>
    </citation>
    <scope>NUCLEOTIDE SEQUENCE [LARGE SCALE GENOMIC DNA]</scope>
    <source>
        <strain evidence="20 21">DSM 13378</strain>
    </source>
</reference>
<evidence type="ECO:0000256" key="5">
    <source>
        <dbReference type="ARBA" id="ARBA00022598"/>
    </source>
</evidence>
<dbReference type="PANTHER" id="PTHR11405:SF53">
    <property type="entry name" value="CARBAMOYL-PHOSPHATE SYNTHASE [AMMONIA], MITOCHONDRIAL"/>
    <property type="match status" value="1"/>
</dbReference>
<dbReference type="UniPathway" id="UPA00070">
    <property type="reaction ID" value="UER00115"/>
</dbReference>
<dbReference type="InterPro" id="IPR013815">
    <property type="entry name" value="ATP_grasp_subdomain_1"/>
</dbReference>
<dbReference type="OrthoDB" id="9804197at2"/>
<evidence type="ECO:0000259" key="19">
    <source>
        <dbReference type="PROSITE" id="PS51855"/>
    </source>
</evidence>
<feature type="binding site" evidence="17">
    <location>
        <position position="298"/>
    </location>
    <ligand>
        <name>ATP</name>
        <dbReference type="ChEBI" id="CHEBI:30616"/>
        <label>1</label>
    </ligand>
</feature>
<dbReference type="Pfam" id="PF02786">
    <property type="entry name" value="CPSase_L_D2"/>
    <property type="match status" value="2"/>
</dbReference>
<feature type="binding site" evidence="17">
    <location>
        <position position="298"/>
    </location>
    <ligand>
        <name>Mg(2+)</name>
        <dbReference type="ChEBI" id="CHEBI:18420"/>
        <label>1</label>
    </ligand>
</feature>
<dbReference type="NCBIfam" id="TIGR01369">
    <property type="entry name" value="CPSaseII_lrg"/>
    <property type="match status" value="1"/>
</dbReference>
<dbReference type="Pfam" id="PF02142">
    <property type="entry name" value="MGS"/>
    <property type="match status" value="1"/>
</dbReference>
<feature type="binding site" evidence="17">
    <location>
        <position position="129"/>
    </location>
    <ligand>
        <name>ATP</name>
        <dbReference type="ChEBI" id="CHEBI:30616"/>
        <label>1</label>
    </ligand>
</feature>
<comment type="cofactor">
    <cofactor evidence="17">
        <name>Mg(2+)</name>
        <dbReference type="ChEBI" id="CHEBI:18420"/>
    </cofactor>
    <cofactor evidence="17">
        <name>Mn(2+)</name>
        <dbReference type="ChEBI" id="CHEBI:29035"/>
    </cofactor>
    <text evidence="17">Binds 4 Mg(2+) or Mn(2+) ions per subunit.</text>
</comment>
<sequence length="1084" mass="117963">MPKDQQLKKVLVIGSGPIIIGQAAEFDYAGTQACKALKEEGLEVVLVNSNPATIMTDANIADHVYIEPLDVPSLTKIIAQEQPDGLLPTLGGQTGLNLAVALAQAGVLDKYNVRLLGTSLQAIKKAEDRELFKKTMQEIGEPIPLSEIVSNLDQAVAFARQAGLPLIIRPAYTLGGTGGGIAHTEAELLTICDMGLKKSMIGQVLLEQSVAGWKEIEYEVMRDSNDNCITICNMENLDPVGIHTGDSIVVAPSQTLTDKEYQMLRSASLKIIRALKVEGGCNVQYALHPESDNYIVIEVNPRVSRSSALASKATGYPIAKMAAKIAIGLTLDEIKNPVTGKTTACFEPTLDYCVVKIPRWPFDKFVTADRSLTTQMKATGEVMAIDRTFEGALQKAVRSLETGVYGLRYPGAGEWTDIDLENKLKRADDERLFAVAQAFRRDWSVREIHQVSKIDPWFLVKIKSLVDFEARLAQWPVADETLREAKTLGFSDYQIAKIANISTQTVREARKTAGILPTYKMVDTCAAEFEALTPYYYSTYEEEDEVRETTGEKVIVLGSGPIRIGQGIEFDYCSVHAAWALHSAGVESIIINNNPETVSTDFDTADKLFFEPLALEDVLNIVDKEKPRGVVVQFGGQTAINLAAGLQEHGVPILGTSLEGIDAAEDRKKFEALLKRLGIPQSEGRSATSADEAKAIAEELGFPVLVRPSYVIGGRAMEVVENVKDLESYMETAVRISPKHPILVDKYIRGREVEVDAISDGTDTLIPGIFEHIERAGVHSGDSMAVYPPQSLKREERDTIVDYTLRIAKALGVVGLLNIQYVVDIQGKVYVLEVNPRASRTVPILSKVTGVPMIKVAVEVMLGKTLAQMGYGGGLWPETAYTIVKAPVFSFEKLTDVDISLGPEMKSTGEVMGVDFELPSALYKAMTAAGMKIPTGGNLIVSVAERDKEEVAGLIREFADLGFRVAATKGTAEALRESGLAVTAIDASAYAVQTVLDQIKDGAVQLIINTPTKGKVAGRTGFRIRRAASEYRVPCLTSLDTAWALLETIRMIREGDPPNFLSMGTFQEANSAEWSARVDALRAV</sequence>
<dbReference type="GO" id="GO:0004087">
    <property type="term" value="F:carbamoyl-phosphate synthase (ammonia) activity"/>
    <property type="evidence" value="ECO:0007669"/>
    <property type="project" value="UniProtKB-EC"/>
</dbReference>
<comment type="pathway">
    <text evidence="2 17">Amino-acid biosynthesis; L-arginine biosynthesis; carbamoyl phosphate from bicarbonate: step 1/1.</text>
</comment>
<evidence type="ECO:0000256" key="7">
    <source>
        <dbReference type="ARBA" id="ARBA00022723"/>
    </source>
</evidence>
<dbReference type="InterPro" id="IPR005479">
    <property type="entry name" value="CPAse_ATP-bd"/>
</dbReference>
<feature type="binding site" evidence="17">
    <location>
        <position position="833"/>
    </location>
    <ligand>
        <name>Mg(2+)</name>
        <dbReference type="ChEBI" id="CHEBI:18420"/>
        <label>3</label>
    </ligand>
</feature>
<feature type="binding site" evidence="17">
    <location>
        <position position="241"/>
    </location>
    <ligand>
        <name>ATP</name>
        <dbReference type="ChEBI" id="CHEBI:30616"/>
        <label>1</label>
    </ligand>
</feature>
<feature type="domain" description="ATP-grasp" evidence="18">
    <location>
        <begin position="671"/>
        <end position="862"/>
    </location>
</feature>
<feature type="binding site" evidence="17">
    <location>
        <position position="820"/>
    </location>
    <ligand>
        <name>Mg(2+)</name>
        <dbReference type="ChEBI" id="CHEBI:18420"/>
        <label>3</label>
    </ligand>
</feature>
<feature type="binding site" evidence="17">
    <location>
        <position position="835"/>
    </location>
    <ligand>
        <name>Mn(2+)</name>
        <dbReference type="ChEBI" id="CHEBI:29035"/>
        <label>4</label>
    </ligand>
</feature>
<dbReference type="RefSeq" id="WP_161259168.1">
    <property type="nucleotide sequence ID" value="NZ_WXEY01000016.1"/>
</dbReference>
<evidence type="ECO:0000256" key="6">
    <source>
        <dbReference type="ARBA" id="ARBA00022605"/>
    </source>
</evidence>
<feature type="domain" description="MGS-like" evidence="19">
    <location>
        <begin position="931"/>
        <end position="1073"/>
    </location>
</feature>
<keyword evidence="8 17" id="KW-0677">Repeat</keyword>
<evidence type="ECO:0000256" key="16">
    <source>
        <dbReference type="ARBA" id="ARBA00060037"/>
    </source>
</evidence>
<comment type="caution">
    <text evidence="17">Lacks conserved residue(s) required for the propagation of feature annotation.</text>
</comment>
<dbReference type="PANTHER" id="PTHR11405">
    <property type="entry name" value="CARBAMOYLTRANSFERASE FAMILY MEMBER"/>
    <property type="match status" value="1"/>
</dbReference>
<feature type="binding site" evidence="17">
    <location>
        <position position="820"/>
    </location>
    <ligand>
        <name>Mn(2+)</name>
        <dbReference type="ChEBI" id="CHEBI:29035"/>
        <label>3</label>
    </ligand>
</feature>
<evidence type="ECO:0000256" key="8">
    <source>
        <dbReference type="ARBA" id="ARBA00022737"/>
    </source>
</evidence>
<dbReference type="GO" id="GO:0044205">
    <property type="term" value="P:'de novo' UMP biosynthetic process"/>
    <property type="evidence" value="ECO:0007669"/>
    <property type="project" value="UniProtKB-UniRule"/>
</dbReference>
<feature type="binding site" evidence="17">
    <location>
        <position position="835"/>
    </location>
    <ligand>
        <name>Mg(2+)</name>
        <dbReference type="ChEBI" id="CHEBI:18420"/>
        <label>4</label>
    </ligand>
</feature>
<feature type="region of interest" description="Carboxyphosphate synthetic domain" evidence="17">
    <location>
        <begin position="1"/>
        <end position="401"/>
    </location>
</feature>
<dbReference type="InterPro" id="IPR036914">
    <property type="entry name" value="MGS-like_dom_sf"/>
</dbReference>
<feature type="binding site" evidence="17">
    <location>
        <position position="215"/>
    </location>
    <ligand>
        <name>ATP</name>
        <dbReference type="ChEBI" id="CHEBI:30616"/>
        <label>1</label>
    </ligand>
</feature>
<dbReference type="Pfam" id="PF02787">
    <property type="entry name" value="CPSase_L_D3"/>
    <property type="match status" value="1"/>
</dbReference>
<dbReference type="Gene3D" id="3.30.1490.20">
    <property type="entry name" value="ATP-grasp fold, A domain"/>
    <property type="match status" value="1"/>
</dbReference>
<feature type="binding site" evidence="17">
    <location>
        <position position="298"/>
    </location>
    <ligand>
        <name>Mn(2+)</name>
        <dbReference type="ChEBI" id="CHEBI:29035"/>
        <label>2</label>
    </ligand>
</feature>
<feature type="binding site" evidence="17">
    <location>
        <position position="748"/>
    </location>
    <ligand>
        <name>ATP</name>
        <dbReference type="ChEBI" id="CHEBI:30616"/>
        <label>2</label>
    </ligand>
</feature>
<dbReference type="FunFam" id="3.40.50.20:FF:000002">
    <property type="entry name" value="Carbamoyl-phosphate synthase large chain"/>
    <property type="match status" value="1"/>
</dbReference>
<evidence type="ECO:0000256" key="15">
    <source>
        <dbReference type="ARBA" id="ARBA00048816"/>
    </source>
</evidence>
<keyword evidence="11" id="KW-0460">Magnesium</keyword>
<dbReference type="PROSITE" id="PS50975">
    <property type="entry name" value="ATP_GRASP"/>
    <property type="match status" value="2"/>
</dbReference>
<name>A0A845L276_9FIRM</name>
<feature type="binding site" evidence="17">
    <location>
        <position position="778"/>
    </location>
    <ligand>
        <name>ATP</name>
        <dbReference type="ChEBI" id="CHEBI:30616"/>
        <label>2</label>
    </ligand>
</feature>
<proteinExistence type="inferred from homology"/>
<comment type="cofactor">
    <cofactor evidence="1">
        <name>Mn(2+)</name>
        <dbReference type="ChEBI" id="CHEBI:29035"/>
    </cofactor>
</comment>
<feature type="binding site" evidence="17">
    <location>
        <position position="284"/>
    </location>
    <ligand>
        <name>Mn(2+)</name>
        <dbReference type="ChEBI" id="CHEBI:29035"/>
        <label>1</label>
    </ligand>
</feature>
<dbReference type="GO" id="GO:0006526">
    <property type="term" value="P:L-arginine biosynthetic process"/>
    <property type="evidence" value="ECO:0007669"/>
    <property type="project" value="UniProtKB-UniRule"/>
</dbReference>
<feature type="binding site" evidence="17">
    <location>
        <position position="175"/>
    </location>
    <ligand>
        <name>ATP</name>
        <dbReference type="ChEBI" id="CHEBI:30616"/>
        <label>1</label>
    </ligand>
</feature>
<dbReference type="GO" id="GO:0006541">
    <property type="term" value="P:glutamine metabolic process"/>
    <property type="evidence" value="ECO:0007669"/>
    <property type="project" value="TreeGrafter"/>
</dbReference>
<feature type="binding site" evidence="17">
    <location>
        <position position="752"/>
    </location>
    <ligand>
        <name>ATP</name>
        <dbReference type="ChEBI" id="CHEBI:30616"/>
        <label>2</label>
    </ligand>
</feature>
<keyword evidence="5 17" id="KW-0436">Ligase</keyword>
<dbReference type="InterPro" id="IPR006275">
    <property type="entry name" value="CPSase_lsu"/>
</dbReference>
<dbReference type="FunFam" id="3.30.470.20:FF:000001">
    <property type="entry name" value="Carbamoyl-phosphate synthase large chain"/>
    <property type="match status" value="1"/>
</dbReference>
<dbReference type="InterPro" id="IPR005480">
    <property type="entry name" value="CPSase_lsu_oligo"/>
</dbReference>
<dbReference type="SUPFAM" id="SSF56059">
    <property type="entry name" value="Glutathione synthetase ATP-binding domain-like"/>
    <property type="match status" value="2"/>
</dbReference>
<organism evidence="20 21">
    <name type="scientific">Heliomicrobium undosum</name>
    <dbReference type="NCBI Taxonomy" id="121734"/>
    <lineage>
        <taxon>Bacteria</taxon>
        <taxon>Bacillati</taxon>
        <taxon>Bacillota</taxon>
        <taxon>Clostridia</taxon>
        <taxon>Eubacteriales</taxon>
        <taxon>Heliobacteriaceae</taxon>
        <taxon>Heliomicrobium</taxon>
    </lineage>
</organism>
<keyword evidence="4 17" id="KW-0055">Arginine biosynthesis</keyword>
<feature type="binding site" evidence="17">
    <location>
        <position position="298"/>
    </location>
    <ligand>
        <name>Mn(2+)</name>
        <dbReference type="ChEBI" id="CHEBI:29035"/>
        <label>1</label>
    </ligand>
</feature>
<evidence type="ECO:0000256" key="13">
    <source>
        <dbReference type="ARBA" id="ARBA00023211"/>
    </source>
</evidence>
<evidence type="ECO:0000256" key="17">
    <source>
        <dbReference type="HAMAP-Rule" id="MF_01210"/>
    </source>
</evidence>
<feature type="binding site" evidence="17">
    <location>
        <position position="780"/>
    </location>
    <ligand>
        <name>ATP</name>
        <dbReference type="ChEBI" id="CHEBI:30616"/>
        <label>2</label>
    </ligand>
</feature>
<dbReference type="PROSITE" id="PS51855">
    <property type="entry name" value="MGS"/>
    <property type="match status" value="1"/>
</dbReference>
<feature type="binding site" evidence="17">
    <location>
        <position position="210"/>
    </location>
    <ligand>
        <name>ATP</name>
        <dbReference type="ChEBI" id="CHEBI:30616"/>
        <label>1</label>
    </ligand>
</feature>
<feature type="binding site" evidence="17">
    <location>
        <position position="300"/>
    </location>
    <ligand>
        <name>Mg(2+)</name>
        <dbReference type="ChEBI" id="CHEBI:18420"/>
        <label>2</label>
    </ligand>
</feature>
<dbReference type="EC" id="6.3.5.5" evidence="17"/>
<protein>
    <recommendedName>
        <fullName evidence="17">Carbamoyl phosphate synthase large chain</fullName>
        <ecNumber evidence="17">6.3.4.16</ecNumber>
        <ecNumber evidence="17">6.3.5.5</ecNumber>
    </recommendedName>
    <alternativeName>
        <fullName evidence="17">Carbamoyl phosphate synthetase ammonia chain</fullName>
    </alternativeName>
</protein>
<comment type="catalytic activity">
    <reaction evidence="14 17">
        <text>hydrogencarbonate + NH4(+) + 2 ATP = carbamoyl phosphate + 2 ADP + phosphate + 2 H(+)</text>
        <dbReference type="Rhea" id="RHEA:18029"/>
        <dbReference type="ChEBI" id="CHEBI:15378"/>
        <dbReference type="ChEBI" id="CHEBI:17544"/>
        <dbReference type="ChEBI" id="CHEBI:28938"/>
        <dbReference type="ChEBI" id="CHEBI:30616"/>
        <dbReference type="ChEBI" id="CHEBI:43474"/>
        <dbReference type="ChEBI" id="CHEBI:58228"/>
        <dbReference type="ChEBI" id="CHEBI:456216"/>
        <dbReference type="EC" id="6.3.4.16"/>
    </reaction>
</comment>
<feature type="binding site" evidence="17">
    <location>
        <position position="833"/>
    </location>
    <ligand>
        <name>Mg(2+)</name>
        <dbReference type="ChEBI" id="CHEBI:18420"/>
        <label>4</label>
    </ligand>
</feature>
<keyword evidence="6 17" id="KW-0028">Amino-acid biosynthesis</keyword>
<feature type="binding site" evidence="17">
    <location>
        <position position="833"/>
    </location>
    <ligand>
        <name>ATP</name>
        <dbReference type="ChEBI" id="CHEBI:30616"/>
        <label>2</label>
    </ligand>
</feature>
<dbReference type="InterPro" id="IPR016185">
    <property type="entry name" value="PreATP-grasp_dom_sf"/>
</dbReference>
<feature type="binding site" evidence="17">
    <location>
        <position position="169"/>
    </location>
    <ligand>
        <name>ATP</name>
        <dbReference type="ChEBI" id="CHEBI:30616"/>
        <label>1</label>
    </ligand>
</feature>
<dbReference type="Gene3D" id="3.40.50.20">
    <property type="match status" value="2"/>
</dbReference>
<evidence type="ECO:0000259" key="18">
    <source>
        <dbReference type="PROSITE" id="PS50975"/>
    </source>
</evidence>
<comment type="catalytic activity">
    <reaction evidence="15 17">
        <text>hydrogencarbonate + L-glutamine + 2 ATP + H2O = carbamoyl phosphate + L-glutamate + 2 ADP + phosphate + 2 H(+)</text>
        <dbReference type="Rhea" id="RHEA:18633"/>
        <dbReference type="ChEBI" id="CHEBI:15377"/>
        <dbReference type="ChEBI" id="CHEBI:15378"/>
        <dbReference type="ChEBI" id="CHEBI:17544"/>
        <dbReference type="ChEBI" id="CHEBI:29985"/>
        <dbReference type="ChEBI" id="CHEBI:30616"/>
        <dbReference type="ChEBI" id="CHEBI:43474"/>
        <dbReference type="ChEBI" id="CHEBI:58228"/>
        <dbReference type="ChEBI" id="CHEBI:58359"/>
        <dbReference type="ChEBI" id="CHEBI:456216"/>
        <dbReference type="EC" id="6.3.5.5"/>
    </reaction>
</comment>
<comment type="pathway">
    <text evidence="17">Pyrimidine metabolism; UMP biosynthesis via de novo pathway; (S)-dihydroorotate from bicarbonate: step 1/3.</text>
</comment>
<keyword evidence="21" id="KW-1185">Reference proteome</keyword>
<dbReference type="SUPFAM" id="SSF52440">
    <property type="entry name" value="PreATP-grasp domain"/>
    <property type="match status" value="2"/>
</dbReference>
<dbReference type="GO" id="GO:0005737">
    <property type="term" value="C:cytoplasm"/>
    <property type="evidence" value="ECO:0007669"/>
    <property type="project" value="TreeGrafter"/>
</dbReference>
<dbReference type="NCBIfam" id="NF003671">
    <property type="entry name" value="PRK05294.1"/>
    <property type="match status" value="1"/>
</dbReference>
<dbReference type="SMART" id="SM00851">
    <property type="entry name" value="MGS"/>
    <property type="match status" value="1"/>
</dbReference>
<evidence type="ECO:0000256" key="14">
    <source>
        <dbReference type="ARBA" id="ARBA00047359"/>
    </source>
</evidence>
<feature type="binding site" evidence="17">
    <location>
        <position position="777"/>
    </location>
    <ligand>
        <name>ATP</name>
        <dbReference type="ChEBI" id="CHEBI:30616"/>
        <label>2</label>
    </ligand>
</feature>
<keyword evidence="12 17" id="KW-0665">Pyrimidine biosynthesis</keyword>
<feature type="binding site" evidence="17">
    <location>
        <position position="746"/>
    </location>
    <ligand>
        <name>ATP</name>
        <dbReference type="ChEBI" id="CHEBI:30616"/>
        <label>2</label>
    </ligand>
</feature>
<keyword evidence="9 17" id="KW-0547">Nucleotide-binding</keyword>
<evidence type="ECO:0000256" key="10">
    <source>
        <dbReference type="ARBA" id="ARBA00022840"/>
    </source>
</evidence>
<evidence type="ECO:0000313" key="21">
    <source>
        <dbReference type="Proteomes" id="UP000463470"/>
    </source>
</evidence>
<dbReference type="SMART" id="SM01209">
    <property type="entry name" value="GARS_A"/>
    <property type="match status" value="1"/>
</dbReference>
<feature type="binding site" evidence="17">
    <location>
        <position position="243"/>
    </location>
    <ligand>
        <name>ATP</name>
        <dbReference type="ChEBI" id="CHEBI:30616"/>
        <label>1</label>
    </ligand>
</feature>
<dbReference type="HAMAP" id="MF_01210_B">
    <property type="entry name" value="CPSase_L_chain_B"/>
    <property type="match status" value="1"/>
</dbReference>
<dbReference type="SUPFAM" id="SSF52335">
    <property type="entry name" value="Methylglyoxal synthase-like"/>
    <property type="match status" value="1"/>
</dbReference>
<dbReference type="FunFam" id="3.40.50.20:FF:000001">
    <property type="entry name" value="Carbamoyl-phosphate synthase large chain"/>
    <property type="match status" value="1"/>
</dbReference>
<dbReference type="Gene3D" id="1.10.1030.10">
    <property type="entry name" value="Carbamoyl-phosphate synthetase, large subunit oligomerisation domain"/>
    <property type="match status" value="1"/>
</dbReference>
<dbReference type="CDD" id="cd01424">
    <property type="entry name" value="MGS_CPS_II"/>
    <property type="match status" value="1"/>
</dbReference>
<dbReference type="Pfam" id="PF25596">
    <property type="entry name" value="CPSase_L_D1"/>
    <property type="match status" value="2"/>
</dbReference>
<dbReference type="PROSITE" id="PS00867">
    <property type="entry name" value="CPSASE_2"/>
    <property type="match status" value="2"/>
</dbReference>
<evidence type="ECO:0000256" key="3">
    <source>
        <dbReference type="ARBA" id="ARBA00009799"/>
    </source>
</evidence>
<feature type="binding site" evidence="17">
    <location>
        <position position="820"/>
    </location>
    <ligand>
        <name>ATP</name>
        <dbReference type="ChEBI" id="CHEBI:30616"/>
        <label>2</label>
    </ligand>
</feature>
<dbReference type="GO" id="GO:0004088">
    <property type="term" value="F:carbamoyl-phosphate synthase (glutamine-hydrolyzing) activity"/>
    <property type="evidence" value="ECO:0007669"/>
    <property type="project" value="UniProtKB-UniRule"/>
</dbReference>
<comment type="function">
    <text evidence="17">Large subunit of the glutamine-dependent carbamoyl phosphate synthetase (CPSase). CPSase catalyzes the formation of carbamoyl phosphate from the ammonia moiety of glutamine, carbonate, and phosphate donated by ATP, constituting the first step of 2 biosynthetic pathways, one leading to arginine and/or urea and the other to pyrimidine nucleotides. The large subunit (synthetase) binds the substrates ammonia (free or transferred from glutamine from the small subunit), hydrogencarbonate and ATP and carries out an ATP-coupled ligase reaction, activating hydrogencarbonate by forming carboxy phosphate which reacts with ammonia to form carbamoyl phosphate.</text>
</comment>
<dbReference type="InterPro" id="IPR036897">
    <property type="entry name" value="CarbamoylP_synth_lsu_oligo_sf"/>
</dbReference>
<dbReference type="AlphaFoldDB" id="A0A845L276"/>